<sequence>MALLVDTKIQYFSEEEKQIKVYEYIDKLIPLFPDFKY</sequence>
<name>A0ABY1R3R7_9FLAO</name>
<protein>
    <submittedName>
        <fullName evidence="1">Uncharacterized protein</fullName>
    </submittedName>
</protein>
<dbReference type="EMBL" id="FXUO01000004">
    <property type="protein sequence ID" value="SMP93229.1"/>
    <property type="molecule type" value="Genomic_DNA"/>
</dbReference>
<comment type="caution">
    <text evidence="1">The sequence shown here is derived from an EMBL/GenBank/DDBJ whole genome shotgun (WGS) entry which is preliminary data.</text>
</comment>
<keyword evidence="2" id="KW-1185">Reference proteome</keyword>
<accession>A0ABY1R3R7</accession>
<evidence type="ECO:0000313" key="1">
    <source>
        <dbReference type="EMBL" id="SMP93229.1"/>
    </source>
</evidence>
<dbReference type="Proteomes" id="UP001158050">
    <property type="component" value="Unassembled WGS sequence"/>
</dbReference>
<organism evidence="1 2">
    <name type="scientific">Epilithonimonas pallida</name>
    <dbReference type="NCBI Taxonomy" id="373671"/>
    <lineage>
        <taxon>Bacteria</taxon>
        <taxon>Pseudomonadati</taxon>
        <taxon>Bacteroidota</taxon>
        <taxon>Flavobacteriia</taxon>
        <taxon>Flavobacteriales</taxon>
        <taxon>Weeksellaceae</taxon>
        <taxon>Chryseobacterium group</taxon>
        <taxon>Epilithonimonas</taxon>
    </lineage>
</organism>
<reference evidence="1 2" key="1">
    <citation type="submission" date="2017-05" db="EMBL/GenBank/DDBJ databases">
        <authorList>
            <person name="Varghese N."/>
            <person name="Submissions S."/>
        </authorList>
    </citation>
    <scope>NUCLEOTIDE SEQUENCE [LARGE SCALE GENOMIC DNA]</scope>
    <source>
        <strain evidence="1 2">DSM 18015</strain>
    </source>
</reference>
<evidence type="ECO:0000313" key="2">
    <source>
        <dbReference type="Proteomes" id="UP001158050"/>
    </source>
</evidence>
<gene>
    <name evidence="1" type="ORF">SAMN05421679_104336</name>
</gene>
<proteinExistence type="predicted"/>